<feature type="compositionally biased region" description="Polar residues" evidence="1">
    <location>
        <begin position="1"/>
        <end position="15"/>
    </location>
</feature>
<accession>A0A5C3QBW8</accession>
<keyword evidence="3" id="KW-1185">Reference proteome</keyword>
<name>A0A5C3QBW8_9AGAR</name>
<dbReference type="AlphaFoldDB" id="A0A5C3QBW8"/>
<evidence type="ECO:0000256" key="1">
    <source>
        <dbReference type="SAM" id="MobiDB-lite"/>
    </source>
</evidence>
<dbReference type="EMBL" id="ML178833">
    <property type="protein sequence ID" value="TFK99554.1"/>
    <property type="molecule type" value="Genomic_DNA"/>
</dbReference>
<organism evidence="2 3">
    <name type="scientific">Pterulicium gracile</name>
    <dbReference type="NCBI Taxonomy" id="1884261"/>
    <lineage>
        <taxon>Eukaryota</taxon>
        <taxon>Fungi</taxon>
        <taxon>Dikarya</taxon>
        <taxon>Basidiomycota</taxon>
        <taxon>Agaricomycotina</taxon>
        <taxon>Agaricomycetes</taxon>
        <taxon>Agaricomycetidae</taxon>
        <taxon>Agaricales</taxon>
        <taxon>Pleurotineae</taxon>
        <taxon>Pterulaceae</taxon>
        <taxon>Pterulicium</taxon>
    </lineage>
</organism>
<feature type="region of interest" description="Disordered" evidence="1">
    <location>
        <begin position="1"/>
        <end position="23"/>
    </location>
</feature>
<reference evidence="2 3" key="1">
    <citation type="journal article" date="2019" name="Nat. Ecol. Evol.">
        <title>Megaphylogeny resolves global patterns of mushroom evolution.</title>
        <authorList>
            <person name="Varga T."/>
            <person name="Krizsan K."/>
            <person name="Foldi C."/>
            <person name="Dima B."/>
            <person name="Sanchez-Garcia M."/>
            <person name="Sanchez-Ramirez S."/>
            <person name="Szollosi G.J."/>
            <person name="Szarkandi J.G."/>
            <person name="Papp V."/>
            <person name="Albert L."/>
            <person name="Andreopoulos W."/>
            <person name="Angelini C."/>
            <person name="Antonin V."/>
            <person name="Barry K.W."/>
            <person name="Bougher N.L."/>
            <person name="Buchanan P."/>
            <person name="Buyck B."/>
            <person name="Bense V."/>
            <person name="Catcheside P."/>
            <person name="Chovatia M."/>
            <person name="Cooper J."/>
            <person name="Damon W."/>
            <person name="Desjardin D."/>
            <person name="Finy P."/>
            <person name="Geml J."/>
            <person name="Haridas S."/>
            <person name="Hughes K."/>
            <person name="Justo A."/>
            <person name="Karasinski D."/>
            <person name="Kautmanova I."/>
            <person name="Kiss B."/>
            <person name="Kocsube S."/>
            <person name="Kotiranta H."/>
            <person name="LaButti K.M."/>
            <person name="Lechner B.E."/>
            <person name="Liimatainen K."/>
            <person name="Lipzen A."/>
            <person name="Lukacs Z."/>
            <person name="Mihaltcheva S."/>
            <person name="Morgado L.N."/>
            <person name="Niskanen T."/>
            <person name="Noordeloos M.E."/>
            <person name="Ohm R.A."/>
            <person name="Ortiz-Santana B."/>
            <person name="Ovrebo C."/>
            <person name="Racz N."/>
            <person name="Riley R."/>
            <person name="Savchenko A."/>
            <person name="Shiryaev A."/>
            <person name="Soop K."/>
            <person name="Spirin V."/>
            <person name="Szebenyi C."/>
            <person name="Tomsovsky M."/>
            <person name="Tulloss R.E."/>
            <person name="Uehling J."/>
            <person name="Grigoriev I.V."/>
            <person name="Vagvolgyi C."/>
            <person name="Papp T."/>
            <person name="Martin F.M."/>
            <person name="Miettinen O."/>
            <person name="Hibbett D.S."/>
            <person name="Nagy L.G."/>
        </authorList>
    </citation>
    <scope>NUCLEOTIDE SEQUENCE [LARGE SCALE GENOMIC DNA]</scope>
    <source>
        <strain evidence="2 3">CBS 309.79</strain>
    </source>
</reference>
<evidence type="ECO:0000313" key="2">
    <source>
        <dbReference type="EMBL" id="TFK99554.1"/>
    </source>
</evidence>
<sequence length="166" mass="18560">MFKVSRSSDTASVQTHEGDPFVQIKDSTEDTTTIVSQEEGVWKSNQEPEDFAADLLALNLARETSVSKFLSVIMYDLSVQYTEAALSGIPQREEHHAKRSESAASIHQYRGLERVQGMYGARKRIELARRKFWEELPGIFGLPGWNEHLSPEELSALTVAAGSYAI</sequence>
<dbReference type="Proteomes" id="UP000305067">
    <property type="component" value="Unassembled WGS sequence"/>
</dbReference>
<protein>
    <submittedName>
        <fullName evidence="2">Uncharacterized protein</fullName>
    </submittedName>
</protein>
<evidence type="ECO:0000313" key="3">
    <source>
        <dbReference type="Proteomes" id="UP000305067"/>
    </source>
</evidence>
<gene>
    <name evidence="2" type="ORF">BDV98DRAFT_584192</name>
</gene>
<proteinExistence type="predicted"/>